<dbReference type="OrthoDB" id="3594103at2759"/>
<organism evidence="2 3">
    <name type="scientific">Aspergillus calidoustus</name>
    <dbReference type="NCBI Taxonomy" id="454130"/>
    <lineage>
        <taxon>Eukaryota</taxon>
        <taxon>Fungi</taxon>
        <taxon>Dikarya</taxon>
        <taxon>Ascomycota</taxon>
        <taxon>Pezizomycotina</taxon>
        <taxon>Eurotiomycetes</taxon>
        <taxon>Eurotiomycetidae</taxon>
        <taxon>Eurotiales</taxon>
        <taxon>Aspergillaceae</taxon>
        <taxon>Aspergillus</taxon>
        <taxon>Aspergillus subgen. Nidulantes</taxon>
    </lineage>
</organism>
<proteinExistence type="predicted"/>
<gene>
    <name evidence="2" type="ORF">ASPCAL07383</name>
</gene>
<feature type="region of interest" description="Disordered" evidence="1">
    <location>
        <begin position="276"/>
        <end position="304"/>
    </location>
</feature>
<reference evidence="3" key="1">
    <citation type="journal article" date="2016" name="Genome Announc.">
        <title>Draft genome sequences of fungus Aspergillus calidoustus.</title>
        <authorList>
            <person name="Horn F."/>
            <person name="Linde J."/>
            <person name="Mattern D.J."/>
            <person name="Walther G."/>
            <person name="Guthke R."/>
            <person name="Scherlach K."/>
            <person name="Martin K."/>
            <person name="Brakhage A.A."/>
            <person name="Petzke L."/>
            <person name="Valiante V."/>
        </authorList>
    </citation>
    <scope>NUCLEOTIDE SEQUENCE [LARGE SCALE GENOMIC DNA]</scope>
    <source>
        <strain evidence="3">SF006504</strain>
    </source>
</reference>
<dbReference type="STRING" id="454130.A0A0U4Z943"/>
<dbReference type="PANTHER" id="PTHR37538:SF1">
    <property type="entry name" value="BTB DOMAIN-CONTAINING PROTEIN"/>
    <property type="match status" value="1"/>
</dbReference>
<dbReference type="Proteomes" id="UP000054771">
    <property type="component" value="Unassembled WGS sequence"/>
</dbReference>
<accession>A0A0U4Z943</accession>
<dbReference type="EMBL" id="CDMC01000005">
    <property type="protein sequence ID" value="CEL06277.1"/>
    <property type="molecule type" value="Genomic_DNA"/>
</dbReference>
<dbReference type="AlphaFoldDB" id="A0A0U4Z943"/>
<dbReference type="PANTHER" id="PTHR37538">
    <property type="entry name" value="BTB DOMAIN-CONTAINING PROTEIN"/>
    <property type="match status" value="1"/>
</dbReference>
<feature type="compositionally biased region" description="Polar residues" evidence="1">
    <location>
        <begin position="15"/>
        <end position="24"/>
    </location>
</feature>
<evidence type="ECO:0000313" key="2">
    <source>
        <dbReference type="EMBL" id="CEL06277.1"/>
    </source>
</evidence>
<sequence>MPRRGRGRCGKKTDSAMQDTNTPRHSGFPKFPPGYHPGFFKHQEPKPSEPRPVVSGSASFGPIAPGRDKWIPRGRRNPKEKGEEFVAEIDDSFSSNPPQPISQKCESPAPTRGGYIPPHLRNQRDKELAAEICDRFASSPSQSPSRKCGSPALARKDKEHAVDIDSLAQSPPLYPYRGYLRALRRYEPLSHPDTGRVRCQKDKEHVAMIYDSFGLPVLPSSDQEGSLSGWAEFENPSSQPYTSWRSRAAAREHDTQMQSWTSASKWTPRKAEAVTAREEASSEVTEPVAPAPTEATNRPAIPEPREEPCQVATRYVRTNAHTGYIPNIADNRGIHSPYGGRAIEVLIGRKRERYIVPSNLARQIPCLRPGCEFNGIVYLPNVNEDIGHTFMHFLYTGEYETAKSPSATASATAPDDTTDPQTEYNRSVLAYQAAISCGSGLEGLAEHAKDRMYLLYDHIPIFDILSLGRRTLATIDDAWFSNYLTDRIIERFEEDEGIFVDKKFLEMFGQAVEFDKFLAQVMAKAYETKLDSIRDEAHSAIVEAQSREDVWRDWEELSAYENEDEDENDSTKDKKDEQDNNDQEAEHKPETEEQEPSEEAKLTLSSDAEMTSDENENDSWKPDPASYDSSDKIYPMHCPKWREHFSDESCHSCNTYLESVEVDPRW</sequence>
<feature type="compositionally biased region" description="Basic and acidic residues" evidence="1">
    <location>
        <begin position="66"/>
        <end position="84"/>
    </location>
</feature>
<feature type="compositionally biased region" description="Polar residues" evidence="1">
    <location>
        <begin position="92"/>
        <end position="105"/>
    </location>
</feature>
<name>A0A0U4Z943_ASPCI</name>
<evidence type="ECO:0000313" key="3">
    <source>
        <dbReference type="Proteomes" id="UP000054771"/>
    </source>
</evidence>
<protein>
    <submittedName>
        <fullName evidence="2">Uncharacterized protein</fullName>
    </submittedName>
</protein>
<evidence type="ECO:0000256" key="1">
    <source>
        <dbReference type="SAM" id="MobiDB-lite"/>
    </source>
</evidence>
<feature type="region of interest" description="Disordered" evidence="1">
    <location>
        <begin position="1"/>
        <end position="116"/>
    </location>
</feature>
<feature type="compositionally biased region" description="Basic residues" evidence="1">
    <location>
        <begin position="1"/>
        <end position="10"/>
    </location>
</feature>
<feature type="region of interest" description="Disordered" evidence="1">
    <location>
        <begin position="559"/>
        <end position="634"/>
    </location>
</feature>
<feature type="compositionally biased region" description="Acidic residues" evidence="1">
    <location>
        <begin position="559"/>
        <end position="568"/>
    </location>
</feature>
<keyword evidence="3" id="KW-1185">Reference proteome</keyword>
<feature type="compositionally biased region" description="Basic and acidic residues" evidence="1">
    <location>
        <begin position="569"/>
        <end position="591"/>
    </location>
</feature>